<name>A0AAD4WIX7_PRUDU</name>
<dbReference type="Proteomes" id="UP001054821">
    <property type="component" value="Chromosome 2"/>
</dbReference>
<reference evidence="1 2" key="1">
    <citation type="journal article" date="2022" name="G3 (Bethesda)">
        <title>Whole-genome sequence and methylome profiling of the almond [Prunus dulcis (Mill.) D.A. Webb] cultivar 'Nonpareil'.</title>
        <authorList>
            <person name="D'Amico-Willman K.M."/>
            <person name="Ouma W.Z."/>
            <person name="Meulia T."/>
            <person name="Sideli G.M."/>
            <person name="Gradziel T.M."/>
            <person name="Fresnedo-Ramirez J."/>
        </authorList>
    </citation>
    <scope>NUCLEOTIDE SEQUENCE [LARGE SCALE GENOMIC DNA]</scope>
    <source>
        <strain evidence="1">Clone GOH B32 T37-40</strain>
    </source>
</reference>
<organism evidence="1 2">
    <name type="scientific">Prunus dulcis</name>
    <name type="common">Almond</name>
    <name type="synonym">Amygdalus dulcis</name>
    <dbReference type="NCBI Taxonomy" id="3755"/>
    <lineage>
        <taxon>Eukaryota</taxon>
        <taxon>Viridiplantae</taxon>
        <taxon>Streptophyta</taxon>
        <taxon>Embryophyta</taxon>
        <taxon>Tracheophyta</taxon>
        <taxon>Spermatophyta</taxon>
        <taxon>Magnoliopsida</taxon>
        <taxon>eudicotyledons</taxon>
        <taxon>Gunneridae</taxon>
        <taxon>Pentapetalae</taxon>
        <taxon>rosids</taxon>
        <taxon>fabids</taxon>
        <taxon>Rosales</taxon>
        <taxon>Rosaceae</taxon>
        <taxon>Amygdaloideae</taxon>
        <taxon>Amygdaleae</taxon>
        <taxon>Prunus</taxon>
    </lineage>
</organism>
<comment type="caution">
    <text evidence="1">The sequence shown here is derived from an EMBL/GenBank/DDBJ whole genome shotgun (WGS) entry which is preliminary data.</text>
</comment>
<gene>
    <name evidence="1" type="ORF">L3X38_011058</name>
</gene>
<dbReference type="AlphaFoldDB" id="A0AAD4WIX7"/>
<keyword evidence="2" id="KW-1185">Reference proteome</keyword>
<evidence type="ECO:0000313" key="2">
    <source>
        <dbReference type="Proteomes" id="UP001054821"/>
    </source>
</evidence>
<protein>
    <submittedName>
        <fullName evidence="1">Uncharacterized protein</fullName>
    </submittedName>
</protein>
<evidence type="ECO:0000313" key="1">
    <source>
        <dbReference type="EMBL" id="KAI5343182.1"/>
    </source>
</evidence>
<sequence length="117" mass="12832">MGHSSVAIVESNEVTRNNTNVTDVGGDIGTDFMDMIDFSKVEEMHGGDNGGESEPTHEHYLSQMGEQNQYNVAGVNDGEAYLDTRYSRSDWNPKIQVGQILGSVVDRVTVDGIKRPL</sequence>
<dbReference type="EMBL" id="JAJFAZ020000002">
    <property type="protein sequence ID" value="KAI5343182.1"/>
    <property type="molecule type" value="Genomic_DNA"/>
</dbReference>
<accession>A0AAD4WIX7</accession>
<proteinExistence type="predicted"/>